<dbReference type="EMBL" id="JARJCN010000147">
    <property type="protein sequence ID" value="KAJ7068875.1"/>
    <property type="molecule type" value="Genomic_DNA"/>
</dbReference>
<feature type="region of interest" description="Disordered" evidence="1">
    <location>
        <begin position="1064"/>
        <end position="1189"/>
    </location>
</feature>
<reference evidence="2" key="1">
    <citation type="submission" date="2023-03" db="EMBL/GenBank/DDBJ databases">
        <title>Massive genome expansion in bonnet fungi (Mycena s.s.) driven by repeated elements and novel gene families across ecological guilds.</title>
        <authorList>
            <consortium name="Lawrence Berkeley National Laboratory"/>
            <person name="Harder C.B."/>
            <person name="Miyauchi S."/>
            <person name="Viragh M."/>
            <person name="Kuo A."/>
            <person name="Thoen E."/>
            <person name="Andreopoulos B."/>
            <person name="Lu D."/>
            <person name="Skrede I."/>
            <person name="Drula E."/>
            <person name="Henrissat B."/>
            <person name="Morin E."/>
            <person name="Kohler A."/>
            <person name="Barry K."/>
            <person name="LaButti K."/>
            <person name="Morin E."/>
            <person name="Salamov A."/>
            <person name="Lipzen A."/>
            <person name="Mereny Z."/>
            <person name="Hegedus B."/>
            <person name="Baldrian P."/>
            <person name="Stursova M."/>
            <person name="Weitz H."/>
            <person name="Taylor A."/>
            <person name="Grigoriev I.V."/>
            <person name="Nagy L.G."/>
            <person name="Martin F."/>
            <person name="Kauserud H."/>
        </authorList>
    </citation>
    <scope>NUCLEOTIDE SEQUENCE</scope>
    <source>
        <strain evidence="2">CBHHK173m</strain>
    </source>
</reference>
<name>A0AAD6TRI6_9AGAR</name>
<feature type="compositionally biased region" description="Polar residues" evidence="1">
    <location>
        <begin position="922"/>
        <end position="934"/>
    </location>
</feature>
<feature type="compositionally biased region" description="Pro residues" evidence="1">
    <location>
        <begin position="1171"/>
        <end position="1181"/>
    </location>
</feature>
<evidence type="ECO:0000256" key="1">
    <source>
        <dbReference type="SAM" id="MobiDB-lite"/>
    </source>
</evidence>
<sequence length="1243" mass="131295">MAVSRPEPMNATTHHSKVKVSTTLASPVFVAGGNITGKMEMECRADKGLGIGVMMVELFAIQELTSRDHSATSTFLSSRRLFQGPGLPPSNAVQPHPVPGEPLLPSHYHQARRGKSTFLFKFPLPSSSPSSINFGGDLARVRYELRASVGVVWKGEKLLVTDRNDLQVVECFAEEAERPEVEGVVVGENGKIWAQGRIVGGVIVAGESACIELQVKNHSTKKNSGLVVTLTRSLVLSGIAPTEKSPLQISDTLLTVPFRGQEYIIPPGAEGVASLVFDVPKHARGVKGGLYKGDESSSKHTPAIFEVKCVVGIKMTMGFGSKDIELDLPVTVVHPSALPELPPPPQQYEYTSTPPLGYQPPYADPRASPYGGYPALPMSPPIPTAYADPQQTHVWLPPQPYQYYSPPVPPGHQQQHYFFPPPPTSPVYQPLPLNLARPLSAGGHTTNLLVPGQLPVDAEEGKGERASRITQHLRQTTRNRSASPLSHRYPLPTTNPIPIPQTMHNVAPMDSNTLAVSPAAGSGGAVISPRPVLSPKASFADPATPKSERVEELERMAEAVALKTSNLSGDLPRSTLSADTLKPAKEKRRKSKSPSKRSSKRDKVKEKGVAELLAESDINKTLPGPPVPTGKIAPPSAARARVDTYFDLPAEGSPTSAQLTPRFADEELGQPKTPTLTAMRRPGLLTSESGLDALERRLLVEVGTRKMPAPPRPDVRSVVAAPVDIPAKRPDSAVDSAISSLTLAGGMHGPDRDRDSDERDRDSDERTQGPKKSSSGRTERGDGERRSGRKKEKEKAKEGEPRNMRKAAKGRVAAWLGGIDPEAPPDVDHVSPSPDIEAEAASVPPADGAVSPIKAAVTHVEGELETIVPNPRSSGFVPVNTFKRDPFQRIPAGNPADEAKRIAELWSATAPVLSDKSAASPRVTSPTRVPQSVHTNRDVSPPSSPPKANSVGGGLNGWKPVLSPAAVAGVPKKVVAPSPRQPVYISSPSSPPKANAFAGGLNGWKPVLSSAAVAEVPKKIVAPSPRLPAFPPRLDPEVKYDIRSARGGRGGKVTAVASLWATGALTEPPKDAAPKPATAVDFLRSKPVPKPAPDPVSKPAPAPVSTARPTPTSTPKPAVGGRTTGAASTPAAKPLDKPTRPIIKSASVPAVISSSHARPTLSSTASLARPSPKPRAPPKPAPTITESASEVVAGLKGRVQASMSFVPAKAPTPTPSGSKPGDLAFGQAKLRDLIKKYQGQAAA</sequence>
<feature type="region of interest" description="Disordered" evidence="1">
    <location>
        <begin position="911"/>
        <end position="955"/>
    </location>
</feature>
<feature type="compositionally biased region" description="Basic residues" evidence="1">
    <location>
        <begin position="585"/>
        <end position="600"/>
    </location>
</feature>
<accession>A0AAD6TRI6</accession>
<dbReference type="Gene3D" id="2.60.40.640">
    <property type="match status" value="1"/>
</dbReference>
<comment type="caution">
    <text evidence="2">The sequence shown here is derived from an EMBL/GenBank/DDBJ whole genome shotgun (WGS) entry which is preliminary data.</text>
</comment>
<evidence type="ECO:0008006" key="4">
    <source>
        <dbReference type="Google" id="ProtNLM"/>
    </source>
</evidence>
<organism evidence="2 3">
    <name type="scientific">Mycena belliarum</name>
    <dbReference type="NCBI Taxonomy" id="1033014"/>
    <lineage>
        <taxon>Eukaryota</taxon>
        <taxon>Fungi</taxon>
        <taxon>Dikarya</taxon>
        <taxon>Basidiomycota</taxon>
        <taxon>Agaricomycotina</taxon>
        <taxon>Agaricomycetes</taxon>
        <taxon>Agaricomycetidae</taxon>
        <taxon>Agaricales</taxon>
        <taxon>Marasmiineae</taxon>
        <taxon>Mycenaceae</taxon>
        <taxon>Mycena</taxon>
    </lineage>
</organism>
<feature type="compositionally biased region" description="Basic and acidic residues" evidence="1">
    <location>
        <begin position="749"/>
        <end position="768"/>
    </location>
</feature>
<gene>
    <name evidence="2" type="ORF">B0H15DRAFT_871713</name>
</gene>
<feature type="compositionally biased region" description="Basic and acidic residues" evidence="1">
    <location>
        <begin position="777"/>
        <end position="803"/>
    </location>
</feature>
<dbReference type="AlphaFoldDB" id="A0AAD6TRI6"/>
<feature type="region of interest" description="Disordered" evidence="1">
    <location>
        <begin position="1204"/>
        <end position="1225"/>
    </location>
</feature>
<dbReference type="InterPro" id="IPR014752">
    <property type="entry name" value="Arrestin-like_C"/>
</dbReference>
<feature type="compositionally biased region" description="Polar residues" evidence="1">
    <location>
        <begin position="468"/>
        <end position="484"/>
    </location>
</feature>
<evidence type="ECO:0000313" key="2">
    <source>
        <dbReference type="EMBL" id="KAJ7068875.1"/>
    </source>
</evidence>
<feature type="compositionally biased region" description="Polar residues" evidence="1">
    <location>
        <begin position="564"/>
        <end position="578"/>
    </location>
</feature>
<keyword evidence="3" id="KW-1185">Reference proteome</keyword>
<proteinExistence type="predicted"/>
<evidence type="ECO:0000313" key="3">
    <source>
        <dbReference type="Proteomes" id="UP001222325"/>
    </source>
</evidence>
<dbReference type="Proteomes" id="UP001222325">
    <property type="component" value="Unassembled WGS sequence"/>
</dbReference>
<feature type="compositionally biased region" description="Pro residues" evidence="1">
    <location>
        <begin position="1088"/>
        <end position="1102"/>
    </location>
</feature>
<feature type="region of interest" description="Disordered" evidence="1">
    <location>
        <begin position="724"/>
        <end position="849"/>
    </location>
</feature>
<feature type="region of interest" description="Disordered" evidence="1">
    <location>
        <begin position="564"/>
        <end position="689"/>
    </location>
</feature>
<protein>
    <recommendedName>
        <fullName evidence="4">Arrestin-like N-terminal domain-containing protein</fullName>
    </recommendedName>
</protein>
<feature type="region of interest" description="Disordered" evidence="1">
    <location>
        <begin position="463"/>
        <end position="491"/>
    </location>
</feature>
<feature type="compositionally biased region" description="Polar residues" evidence="1">
    <location>
        <begin position="1152"/>
        <end position="1164"/>
    </location>
</feature>